<organism evidence="3 4">
    <name type="scientific">Calocera cornea HHB12733</name>
    <dbReference type="NCBI Taxonomy" id="1353952"/>
    <lineage>
        <taxon>Eukaryota</taxon>
        <taxon>Fungi</taxon>
        <taxon>Dikarya</taxon>
        <taxon>Basidiomycota</taxon>
        <taxon>Agaricomycotina</taxon>
        <taxon>Dacrymycetes</taxon>
        <taxon>Dacrymycetales</taxon>
        <taxon>Dacrymycetaceae</taxon>
        <taxon>Calocera</taxon>
    </lineage>
</organism>
<proteinExistence type="predicted"/>
<evidence type="ECO:0000256" key="1">
    <source>
        <dbReference type="SAM" id="MobiDB-lite"/>
    </source>
</evidence>
<accession>A0A165CI78</accession>
<dbReference type="AlphaFoldDB" id="A0A165CI78"/>
<feature type="compositionally biased region" description="Low complexity" evidence="1">
    <location>
        <begin position="190"/>
        <end position="203"/>
    </location>
</feature>
<gene>
    <name evidence="3" type="ORF">CALCODRAFT_513062</name>
</gene>
<sequence length="261" mass="25572">MHLLLSVLCLSAFLVPALSYTLPELLVERQSIGFGACNASCPSTSGIIALERLPGCASGDKFCFCTNTYDLDAVCQGCISTLYSLTQDQYAALCPGSFEVGSGTLPAGPAVTGPTGPSTCLSSCNGTKDATAYPQVLACDITSLTYTTCCTPLEAISSGCHNCVFMSLGMSETTFDVGCNVDGLGDAVTGSAGAGSSATSPGANGAGGAGPTSTSAGASAAGTTASSGASPSSSHSSAPPTRVALGGVFGSLLLGLIAVLI</sequence>
<protein>
    <recommendedName>
        <fullName evidence="5">Extracellular membrane protein CFEM domain-containing protein</fullName>
    </recommendedName>
</protein>
<keyword evidence="4" id="KW-1185">Reference proteome</keyword>
<evidence type="ECO:0008006" key="5">
    <source>
        <dbReference type="Google" id="ProtNLM"/>
    </source>
</evidence>
<feature type="chain" id="PRO_5007856040" description="Extracellular membrane protein CFEM domain-containing protein" evidence="2">
    <location>
        <begin position="20"/>
        <end position="261"/>
    </location>
</feature>
<name>A0A165CI78_9BASI</name>
<feature type="compositionally biased region" description="Low complexity" evidence="1">
    <location>
        <begin position="211"/>
        <end position="240"/>
    </location>
</feature>
<dbReference type="Proteomes" id="UP000076842">
    <property type="component" value="Unassembled WGS sequence"/>
</dbReference>
<dbReference type="EMBL" id="KV424141">
    <property type="protein sequence ID" value="KZT50846.1"/>
    <property type="molecule type" value="Genomic_DNA"/>
</dbReference>
<dbReference type="InParanoid" id="A0A165CI78"/>
<evidence type="ECO:0000313" key="4">
    <source>
        <dbReference type="Proteomes" id="UP000076842"/>
    </source>
</evidence>
<feature type="region of interest" description="Disordered" evidence="1">
    <location>
        <begin position="190"/>
        <end position="240"/>
    </location>
</feature>
<reference evidence="3 4" key="1">
    <citation type="journal article" date="2016" name="Mol. Biol. Evol.">
        <title>Comparative Genomics of Early-Diverging Mushroom-Forming Fungi Provides Insights into the Origins of Lignocellulose Decay Capabilities.</title>
        <authorList>
            <person name="Nagy L.G."/>
            <person name="Riley R."/>
            <person name="Tritt A."/>
            <person name="Adam C."/>
            <person name="Daum C."/>
            <person name="Floudas D."/>
            <person name="Sun H."/>
            <person name="Yadav J.S."/>
            <person name="Pangilinan J."/>
            <person name="Larsson K.H."/>
            <person name="Matsuura K."/>
            <person name="Barry K."/>
            <person name="Labutti K."/>
            <person name="Kuo R."/>
            <person name="Ohm R.A."/>
            <person name="Bhattacharya S.S."/>
            <person name="Shirouzu T."/>
            <person name="Yoshinaga Y."/>
            <person name="Martin F.M."/>
            <person name="Grigoriev I.V."/>
            <person name="Hibbett D.S."/>
        </authorList>
    </citation>
    <scope>NUCLEOTIDE SEQUENCE [LARGE SCALE GENOMIC DNA]</scope>
    <source>
        <strain evidence="3 4">HHB12733</strain>
    </source>
</reference>
<evidence type="ECO:0000313" key="3">
    <source>
        <dbReference type="EMBL" id="KZT50846.1"/>
    </source>
</evidence>
<evidence type="ECO:0000256" key="2">
    <source>
        <dbReference type="SAM" id="SignalP"/>
    </source>
</evidence>
<feature type="signal peptide" evidence="2">
    <location>
        <begin position="1"/>
        <end position="19"/>
    </location>
</feature>
<keyword evidence="2" id="KW-0732">Signal</keyword>